<dbReference type="EMBL" id="CP000302">
    <property type="protein sequence ID" value="ABE55203.1"/>
    <property type="molecule type" value="Genomic_DNA"/>
</dbReference>
<evidence type="ECO:0000313" key="3">
    <source>
        <dbReference type="Proteomes" id="UP000001982"/>
    </source>
</evidence>
<reference evidence="2 3" key="1">
    <citation type="submission" date="2006-03" db="EMBL/GenBank/DDBJ databases">
        <title>Complete sequence of Shewanella denitrificans OS217.</title>
        <authorList>
            <consortium name="US DOE Joint Genome Institute"/>
            <person name="Copeland A."/>
            <person name="Lucas S."/>
            <person name="Lapidus A."/>
            <person name="Barry K."/>
            <person name="Detter J.C."/>
            <person name="Glavina del Rio T."/>
            <person name="Hammon N."/>
            <person name="Israni S."/>
            <person name="Dalin E."/>
            <person name="Tice H."/>
            <person name="Pitluck S."/>
            <person name="Brettin T."/>
            <person name="Bruce D."/>
            <person name="Han C."/>
            <person name="Tapia R."/>
            <person name="Gilna P."/>
            <person name="Kiss H."/>
            <person name="Schmutz J."/>
            <person name="Larimer F."/>
            <person name="Land M."/>
            <person name="Hauser L."/>
            <person name="Kyrpides N."/>
            <person name="Lykidis A."/>
            <person name="Richardson P."/>
        </authorList>
    </citation>
    <scope>NUCLEOTIDE SEQUENCE [LARGE SCALE GENOMIC DNA]</scope>
    <source>
        <strain evidence="3">OS217 / ATCC BAA-1090 / DSM 15013</strain>
    </source>
</reference>
<keyword evidence="1" id="KW-1133">Transmembrane helix</keyword>
<dbReference type="STRING" id="318161.Sden_1920"/>
<sequence>MTYRDLSVNPKCIMLLFYHGWPDLLGLIYCVAGLIYCEQVAMNAFGNSVGSEINRSQAKAGINRVEMEKNTAKLAQEVSRKIEARVNAQLAASQAAAENRMTKQLATDTAGKLAAQNQAIESSNEADVERMQNGRQSIAEKANVTSAELKADLAALTERHEAQMFKVKETLANAKMLLGEGTEISLTDVPVPNDVVPRGPGPWVDGYVFPDGGENKTTDVTSTASQQNWLEKINQSWVDLENISPYVNEAIGRQSTPGAIFNVVTGLQEAVSAYSGQSVVSSKGKFGVFGYNQSNVSYALKKPAGTGFVYGTIDPTAGKNGKPVVSMGYAANNSQGKHQMWKAANVLTHAPSNLARAAASGGLWGAPLAVVGTTFQYAIDDNKHFASTEFAKDAGLDVIKGVSSGVVASSAGILTTIAVSAAVGAAGGTVIPVVGNVIGFLVGTAAGIYAAYHVEDVYKEAGWR</sequence>
<dbReference type="Proteomes" id="UP000001982">
    <property type="component" value="Chromosome"/>
</dbReference>
<dbReference type="HOGENOM" id="CLU_589109_0_0_6"/>
<name>Q12MX3_SHEDO</name>
<proteinExistence type="predicted"/>
<accession>Q12MX3</accession>
<dbReference type="AlphaFoldDB" id="Q12MX3"/>
<keyword evidence="1" id="KW-0472">Membrane</keyword>
<keyword evidence="1" id="KW-0812">Transmembrane</keyword>
<feature type="transmembrane region" description="Helical" evidence="1">
    <location>
        <begin position="12"/>
        <end position="36"/>
    </location>
</feature>
<protein>
    <submittedName>
        <fullName evidence="2">Uncharacterized protein</fullName>
    </submittedName>
</protein>
<keyword evidence="3" id="KW-1185">Reference proteome</keyword>
<gene>
    <name evidence="2" type="ordered locus">Sden_1920</name>
</gene>
<evidence type="ECO:0000256" key="1">
    <source>
        <dbReference type="SAM" id="Phobius"/>
    </source>
</evidence>
<evidence type="ECO:0000313" key="2">
    <source>
        <dbReference type="EMBL" id="ABE55203.1"/>
    </source>
</evidence>
<dbReference type="KEGG" id="sdn:Sden_1920"/>
<organism evidence="2 3">
    <name type="scientific">Shewanella denitrificans (strain OS217 / ATCC BAA-1090 / DSM 15013)</name>
    <dbReference type="NCBI Taxonomy" id="318161"/>
    <lineage>
        <taxon>Bacteria</taxon>
        <taxon>Pseudomonadati</taxon>
        <taxon>Pseudomonadota</taxon>
        <taxon>Gammaproteobacteria</taxon>
        <taxon>Alteromonadales</taxon>
        <taxon>Shewanellaceae</taxon>
        <taxon>Shewanella</taxon>
    </lineage>
</organism>